<dbReference type="HOGENOM" id="CLU_1501621_0_0_0"/>
<organism evidence="3 4">
    <name type="scientific">Koribacter versatilis (strain Ellin345)</name>
    <dbReference type="NCBI Taxonomy" id="204669"/>
    <lineage>
        <taxon>Bacteria</taxon>
        <taxon>Pseudomonadati</taxon>
        <taxon>Acidobacteriota</taxon>
        <taxon>Terriglobia</taxon>
        <taxon>Terriglobales</taxon>
        <taxon>Candidatus Korobacteraceae</taxon>
        <taxon>Candidatus Korobacter</taxon>
    </lineage>
</organism>
<dbReference type="EnsemblBacteria" id="ABF41302">
    <property type="protein sequence ID" value="ABF41302"/>
    <property type="gene ID" value="Acid345_2301"/>
</dbReference>
<keyword evidence="1" id="KW-1133">Transmembrane helix</keyword>
<keyword evidence="4" id="KW-1185">Reference proteome</keyword>
<keyword evidence="1" id="KW-0812">Transmembrane</keyword>
<dbReference type="EMBL" id="CP000360">
    <property type="protein sequence ID" value="ABF41302.1"/>
    <property type="molecule type" value="Genomic_DNA"/>
</dbReference>
<reference evidence="3 4" key="1">
    <citation type="journal article" date="2009" name="Appl. Environ. Microbiol.">
        <title>Three genomes from the phylum Acidobacteria provide insight into the lifestyles of these microorganisms in soils.</title>
        <authorList>
            <person name="Ward N.L."/>
            <person name="Challacombe J.F."/>
            <person name="Janssen P.H."/>
            <person name="Henrissat B."/>
            <person name="Coutinho P.M."/>
            <person name="Wu M."/>
            <person name="Xie G."/>
            <person name="Haft D.H."/>
            <person name="Sait M."/>
            <person name="Badger J."/>
            <person name="Barabote R.D."/>
            <person name="Bradley B."/>
            <person name="Brettin T.S."/>
            <person name="Brinkac L.M."/>
            <person name="Bruce D."/>
            <person name="Creasy T."/>
            <person name="Daugherty S.C."/>
            <person name="Davidsen T.M."/>
            <person name="DeBoy R.T."/>
            <person name="Detter J.C."/>
            <person name="Dodson R.J."/>
            <person name="Durkin A.S."/>
            <person name="Ganapathy A."/>
            <person name="Gwinn-Giglio M."/>
            <person name="Han C.S."/>
            <person name="Khouri H."/>
            <person name="Kiss H."/>
            <person name="Kothari S.P."/>
            <person name="Madupu R."/>
            <person name="Nelson K.E."/>
            <person name="Nelson W.C."/>
            <person name="Paulsen I."/>
            <person name="Penn K."/>
            <person name="Ren Q."/>
            <person name="Rosovitz M.J."/>
            <person name="Selengut J.D."/>
            <person name="Shrivastava S."/>
            <person name="Sullivan S.A."/>
            <person name="Tapia R."/>
            <person name="Thompson L.S."/>
            <person name="Watkins K.L."/>
            <person name="Yang Q."/>
            <person name="Yu C."/>
            <person name="Zafar N."/>
            <person name="Zhou L."/>
            <person name="Kuske C.R."/>
        </authorList>
    </citation>
    <scope>NUCLEOTIDE SEQUENCE [LARGE SCALE GENOMIC DNA]</scope>
    <source>
        <strain evidence="3 4">Ellin345</strain>
    </source>
</reference>
<name>Q1IP98_KORVE</name>
<dbReference type="AlphaFoldDB" id="Q1IP98"/>
<feature type="domain" description="DUF3592" evidence="2">
    <location>
        <begin position="52"/>
        <end position="137"/>
    </location>
</feature>
<protein>
    <recommendedName>
        <fullName evidence="2">DUF3592 domain-containing protein</fullName>
    </recommendedName>
</protein>
<sequence>MSTTPAQSNNAPSTGVLPVIAIANLIVCIGFVLFSLPFYWKQIHILYSWPEVEAQVVRSQVVPAKADVPDSGLRYYDSDVQLLFTVNGQPHFAEVVSHRSPMVAKVRYETNKFPVGSHHKIRYNPSNLSDVRVNAGFNRRFFFAPLLISGFGAIFAIFALIFWGMARSSRRRVAAEQIS</sequence>
<accession>Q1IP98</accession>
<dbReference type="STRING" id="204669.Acid345_2301"/>
<feature type="transmembrane region" description="Helical" evidence="1">
    <location>
        <begin position="141"/>
        <end position="163"/>
    </location>
</feature>
<dbReference type="Pfam" id="PF12158">
    <property type="entry name" value="DUF3592"/>
    <property type="match status" value="1"/>
</dbReference>
<proteinExistence type="predicted"/>
<gene>
    <name evidence="3" type="ordered locus">Acid345_2301</name>
</gene>
<dbReference type="KEGG" id="aba:Acid345_2301"/>
<dbReference type="Proteomes" id="UP000002432">
    <property type="component" value="Chromosome"/>
</dbReference>
<dbReference type="RefSeq" id="WP_011523103.1">
    <property type="nucleotide sequence ID" value="NC_008009.1"/>
</dbReference>
<feature type="transmembrane region" description="Helical" evidence="1">
    <location>
        <begin position="20"/>
        <end position="40"/>
    </location>
</feature>
<dbReference type="InterPro" id="IPR021994">
    <property type="entry name" value="DUF3592"/>
</dbReference>
<keyword evidence="1" id="KW-0472">Membrane</keyword>
<evidence type="ECO:0000259" key="2">
    <source>
        <dbReference type="Pfam" id="PF12158"/>
    </source>
</evidence>
<evidence type="ECO:0000256" key="1">
    <source>
        <dbReference type="SAM" id="Phobius"/>
    </source>
</evidence>
<evidence type="ECO:0000313" key="3">
    <source>
        <dbReference type="EMBL" id="ABF41302.1"/>
    </source>
</evidence>
<evidence type="ECO:0000313" key="4">
    <source>
        <dbReference type="Proteomes" id="UP000002432"/>
    </source>
</evidence>